<accession>A0A9P6JCM3</accession>
<comment type="caution">
    <text evidence="2">The sequence shown here is derived from an EMBL/GenBank/DDBJ whole genome shotgun (WGS) entry which is preliminary data.</text>
</comment>
<dbReference type="EMBL" id="JAAAHW010005979">
    <property type="protein sequence ID" value="KAF9965277.1"/>
    <property type="molecule type" value="Genomic_DNA"/>
</dbReference>
<proteinExistence type="predicted"/>
<evidence type="ECO:0000313" key="2">
    <source>
        <dbReference type="EMBL" id="KAF9965277.1"/>
    </source>
</evidence>
<evidence type="ECO:0000313" key="3">
    <source>
        <dbReference type="Proteomes" id="UP000749646"/>
    </source>
</evidence>
<dbReference type="AlphaFoldDB" id="A0A9P6JCM3"/>
<dbReference type="Proteomes" id="UP000749646">
    <property type="component" value="Unassembled WGS sequence"/>
</dbReference>
<sequence length="115" mass="12866">MHMKKKYAAEAKQLQKDAREKAMDKNRKSISNNNNSTLSILDITQKAAARERRLRVLKLMPTESGCAIGSVEGKMAISYFFSSHSRDYNFKTDLPGVKWGPPVISPVNANARNPV</sequence>
<evidence type="ECO:0000256" key="1">
    <source>
        <dbReference type="SAM" id="MobiDB-lite"/>
    </source>
</evidence>
<protein>
    <submittedName>
        <fullName evidence="2">Uncharacterized protein</fullName>
    </submittedName>
</protein>
<organism evidence="2 3">
    <name type="scientific">Modicella reniformis</name>
    <dbReference type="NCBI Taxonomy" id="1440133"/>
    <lineage>
        <taxon>Eukaryota</taxon>
        <taxon>Fungi</taxon>
        <taxon>Fungi incertae sedis</taxon>
        <taxon>Mucoromycota</taxon>
        <taxon>Mortierellomycotina</taxon>
        <taxon>Mortierellomycetes</taxon>
        <taxon>Mortierellales</taxon>
        <taxon>Mortierellaceae</taxon>
        <taxon>Modicella</taxon>
    </lineage>
</organism>
<name>A0A9P6JCM3_9FUNG</name>
<feature type="compositionally biased region" description="Basic and acidic residues" evidence="1">
    <location>
        <begin position="7"/>
        <end position="27"/>
    </location>
</feature>
<reference evidence="2" key="1">
    <citation type="journal article" date="2020" name="Fungal Divers.">
        <title>Resolving the Mortierellaceae phylogeny through synthesis of multi-gene phylogenetics and phylogenomics.</title>
        <authorList>
            <person name="Vandepol N."/>
            <person name="Liber J."/>
            <person name="Desiro A."/>
            <person name="Na H."/>
            <person name="Kennedy M."/>
            <person name="Barry K."/>
            <person name="Grigoriev I.V."/>
            <person name="Miller A.N."/>
            <person name="O'Donnell K."/>
            <person name="Stajich J.E."/>
            <person name="Bonito G."/>
        </authorList>
    </citation>
    <scope>NUCLEOTIDE SEQUENCE</scope>
    <source>
        <strain evidence="2">MES-2147</strain>
    </source>
</reference>
<gene>
    <name evidence="2" type="ORF">BGZ65_000812</name>
</gene>
<feature type="region of interest" description="Disordered" evidence="1">
    <location>
        <begin position="1"/>
        <end position="34"/>
    </location>
</feature>
<keyword evidence="3" id="KW-1185">Reference proteome</keyword>